<dbReference type="OrthoDB" id="255819at2759"/>
<dbReference type="Proteomes" id="UP000436088">
    <property type="component" value="Unassembled WGS sequence"/>
</dbReference>
<evidence type="ECO:0000313" key="3">
    <source>
        <dbReference type="Proteomes" id="UP000436088"/>
    </source>
</evidence>
<evidence type="ECO:0000256" key="1">
    <source>
        <dbReference type="ARBA" id="ARBA00005851"/>
    </source>
</evidence>
<dbReference type="InterPro" id="IPR001398">
    <property type="entry name" value="Macrophage_inhib_fac"/>
</dbReference>
<reference evidence="2" key="1">
    <citation type="submission" date="2019-09" db="EMBL/GenBank/DDBJ databases">
        <title>Draft genome information of white flower Hibiscus syriacus.</title>
        <authorList>
            <person name="Kim Y.-M."/>
        </authorList>
    </citation>
    <scope>NUCLEOTIDE SEQUENCE [LARGE SCALE GENOMIC DNA]</scope>
    <source>
        <strain evidence="2">YM2019G1</strain>
    </source>
</reference>
<organism evidence="2 3">
    <name type="scientific">Hibiscus syriacus</name>
    <name type="common">Rose of Sharon</name>
    <dbReference type="NCBI Taxonomy" id="106335"/>
    <lineage>
        <taxon>Eukaryota</taxon>
        <taxon>Viridiplantae</taxon>
        <taxon>Streptophyta</taxon>
        <taxon>Embryophyta</taxon>
        <taxon>Tracheophyta</taxon>
        <taxon>Spermatophyta</taxon>
        <taxon>Magnoliopsida</taxon>
        <taxon>eudicotyledons</taxon>
        <taxon>Gunneridae</taxon>
        <taxon>Pentapetalae</taxon>
        <taxon>rosids</taxon>
        <taxon>malvids</taxon>
        <taxon>Malvales</taxon>
        <taxon>Malvaceae</taxon>
        <taxon>Malvoideae</taxon>
        <taxon>Hibiscus</taxon>
    </lineage>
</organism>
<dbReference type="GO" id="GO:0050178">
    <property type="term" value="F:phenylpyruvate tautomerase activity"/>
    <property type="evidence" value="ECO:0007669"/>
    <property type="project" value="TreeGrafter"/>
</dbReference>
<comment type="caution">
    <text evidence="2">The sequence shown here is derived from an EMBL/GenBank/DDBJ whole genome shotgun (WGS) entry which is preliminary data.</text>
</comment>
<dbReference type="Pfam" id="PF01187">
    <property type="entry name" value="MIF"/>
    <property type="match status" value="1"/>
</dbReference>
<dbReference type="SUPFAM" id="SSF55331">
    <property type="entry name" value="Tautomerase/MIF"/>
    <property type="match status" value="1"/>
</dbReference>
<dbReference type="FunFam" id="3.30.429.10:FF:000004">
    <property type="entry name" value="Tautomerase/MIF superfamily protein"/>
    <property type="match status" value="1"/>
</dbReference>
<dbReference type="EMBL" id="VEPZ02000697">
    <property type="protein sequence ID" value="KAE8720646.1"/>
    <property type="molecule type" value="Genomic_DNA"/>
</dbReference>
<accession>A0A6A3BUW6</accession>
<proteinExistence type="inferred from homology"/>
<dbReference type="InterPro" id="IPR014347">
    <property type="entry name" value="Tautomerase/MIF_sf"/>
</dbReference>
<comment type="similarity">
    <text evidence="1">Belongs to the MIF family.</text>
</comment>
<protein>
    <submittedName>
        <fullName evidence="2">Dirigent protein 19-like</fullName>
    </submittedName>
</protein>
<gene>
    <name evidence="2" type="ORF">F3Y22_tig00018827pilonHSYRG00148</name>
</gene>
<evidence type="ECO:0000313" key="2">
    <source>
        <dbReference type="EMBL" id="KAE8720646.1"/>
    </source>
</evidence>
<name>A0A6A3BUW6_HIBSY</name>
<dbReference type="PANTHER" id="PTHR11954">
    <property type="entry name" value="D-DOPACHROME DECARBOXYLASE"/>
    <property type="match status" value="1"/>
</dbReference>
<keyword evidence="3" id="KW-1185">Reference proteome</keyword>
<dbReference type="Gene3D" id="3.30.429.10">
    <property type="entry name" value="Macrophage Migration Inhibitory Factor"/>
    <property type="match status" value="1"/>
</dbReference>
<dbReference type="GO" id="GO:0005615">
    <property type="term" value="C:extracellular space"/>
    <property type="evidence" value="ECO:0007669"/>
    <property type="project" value="TreeGrafter"/>
</dbReference>
<dbReference type="AlphaFoldDB" id="A0A6A3BUW6"/>
<dbReference type="PANTHER" id="PTHR11954:SF25">
    <property type="entry name" value="LS1-LIKE PROTEIN"/>
    <property type="match status" value="1"/>
</dbReference>
<sequence>MPCVYISTNLNLDEVDTDPVFSQATKALASIIGRPEHLVMMILKGSVAISFNGNKDPAAYAEVLSMGGINRDVKRKLIAALGSILENNLSIPRTRFIVKVCDTTVGRSKL</sequence>